<reference evidence="1 2" key="1">
    <citation type="submission" date="2013-10" db="EMBL/GenBank/DDBJ databases">
        <title>Whole Genome Shotgun Sequence of Photorhabdus temperata J3.</title>
        <authorList>
            <person name="Park G.-S."/>
            <person name="Hong S.-J."/>
            <person name="Shin J.-H."/>
        </authorList>
    </citation>
    <scope>NUCLEOTIDE SEQUENCE [LARGE SCALE GENOMIC DNA]</scope>
    <source>
        <strain evidence="1 2">J3</strain>
    </source>
</reference>
<dbReference type="Proteomes" id="UP000017133">
    <property type="component" value="Unassembled WGS sequence"/>
</dbReference>
<sequence>MRKMDGIMIHNERNKSRYFQRGLSAVWFVSGLKNHGSRGFLSYAMFINQPVLTLLPTRGGDRVPNMMMSDCSYCESGAMECEPNRMRTGFPGKRIWMR</sequence>
<evidence type="ECO:0000313" key="2">
    <source>
        <dbReference type="Proteomes" id="UP000017133"/>
    </source>
</evidence>
<gene>
    <name evidence="1" type="ORF">O185_19090</name>
</gene>
<organism evidence="1 2">
    <name type="scientific">Photorhabdus temperata J3</name>
    <dbReference type="NCBI Taxonomy" id="1389415"/>
    <lineage>
        <taxon>Bacteria</taxon>
        <taxon>Pseudomonadati</taxon>
        <taxon>Pseudomonadota</taxon>
        <taxon>Gammaproteobacteria</taxon>
        <taxon>Enterobacterales</taxon>
        <taxon>Morganellaceae</taxon>
        <taxon>Photorhabdus</taxon>
    </lineage>
</organism>
<comment type="caution">
    <text evidence="1">The sequence shown here is derived from an EMBL/GenBank/DDBJ whole genome shotgun (WGS) entry which is preliminary data.</text>
</comment>
<accession>U7QX16</accession>
<protein>
    <submittedName>
        <fullName evidence="1">Uncharacterized protein</fullName>
    </submittedName>
</protein>
<proteinExistence type="predicted"/>
<keyword evidence="2" id="KW-1185">Reference proteome</keyword>
<evidence type="ECO:0000313" key="1">
    <source>
        <dbReference type="EMBL" id="ERT11530.1"/>
    </source>
</evidence>
<name>U7QX16_PHOTE</name>
<dbReference type="AlphaFoldDB" id="U7QX16"/>
<dbReference type="EMBL" id="AXDT01000192">
    <property type="protein sequence ID" value="ERT11530.1"/>
    <property type="molecule type" value="Genomic_DNA"/>
</dbReference>